<comment type="caution">
    <text evidence="1">The sequence shown here is derived from an EMBL/GenBank/DDBJ whole genome shotgun (WGS) entry which is preliminary data.</text>
</comment>
<dbReference type="AlphaFoldDB" id="A0A1Q8Q346"/>
<evidence type="ECO:0008006" key="3">
    <source>
        <dbReference type="Google" id="ProtNLM"/>
    </source>
</evidence>
<name>A0A1Q8Q346_9BACI</name>
<dbReference type="EMBL" id="MSDU01000034">
    <property type="protein sequence ID" value="OLN21701.1"/>
    <property type="molecule type" value="Genomic_DNA"/>
</dbReference>
<organism evidence="1 2">
    <name type="scientific">Domibacillus antri</name>
    <dbReference type="NCBI Taxonomy" id="1714264"/>
    <lineage>
        <taxon>Bacteria</taxon>
        <taxon>Bacillati</taxon>
        <taxon>Bacillota</taxon>
        <taxon>Bacilli</taxon>
        <taxon>Bacillales</taxon>
        <taxon>Bacillaceae</taxon>
        <taxon>Domibacillus</taxon>
    </lineage>
</organism>
<proteinExistence type="predicted"/>
<reference evidence="1 2" key="1">
    <citation type="submission" date="2016-12" db="EMBL/GenBank/DDBJ databases">
        <title>Domibacillus antri genome sequencing.</title>
        <authorList>
            <person name="Verma A."/>
            <person name="Krishnamurthi S."/>
        </authorList>
    </citation>
    <scope>NUCLEOTIDE SEQUENCE [LARGE SCALE GENOMIC DNA]</scope>
    <source>
        <strain evidence="1 2">XD80</strain>
    </source>
</reference>
<protein>
    <recommendedName>
        <fullName evidence="3">Low copy number virion structural protein</fullName>
    </recommendedName>
</protein>
<dbReference type="Proteomes" id="UP000185568">
    <property type="component" value="Unassembled WGS sequence"/>
</dbReference>
<accession>A0A1Q8Q346</accession>
<evidence type="ECO:0000313" key="2">
    <source>
        <dbReference type="Proteomes" id="UP000185568"/>
    </source>
</evidence>
<sequence>MSQFNVAYLGGGRLDAPFYPTKSQPFFKGIRVEALAGSTVAIHQHTIDRESELISIAIACSRYDDPDNWDLAINNQLIVESIYTKELPEGLFFMVAHQLVPADIIELRYKNESGRAKNVYVNYQFLTD</sequence>
<dbReference type="RefSeq" id="WP_075399236.1">
    <property type="nucleotide sequence ID" value="NZ_MSDU01000034.1"/>
</dbReference>
<dbReference type="STRING" id="1714264.BTO30_13440"/>
<gene>
    <name evidence="1" type="ORF">BTO30_13440</name>
</gene>
<keyword evidence="2" id="KW-1185">Reference proteome</keyword>
<evidence type="ECO:0000313" key="1">
    <source>
        <dbReference type="EMBL" id="OLN21701.1"/>
    </source>
</evidence>
<dbReference type="OrthoDB" id="2601355at2"/>